<keyword evidence="1" id="KW-1133">Transmembrane helix</keyword>
<evidence type="ECO:0000256" key="1">
    <source>
        <dbReference type="SAM" id="Phobius"/>
    </source>
</evidence>
<keyword evidence="1" id="KW-0812">Transmembrane</keyword>
<protein>
    <submittedName>
        <fullName evidence="2">Uncharacterized protein</fullName>
    </submittedName>
</protein>
<feature type="transmembrane region" description="Helical" evidence="1">
    <location>
        <begin position="12"/>
        <end position="37"/>
    </location>
</feature>
<evidence type="ECO:0000313" key="2">
    <source>
        <dbReference type="EMBL" id="QNK39333.1"/>
    </source>
</evidence>
<dbReference type="RefSeq" id="WP_187034266.1">
    <property type="nucleotide sequence ID" value="NZ_CP060286.1"/>
</dbReference>
<gene>
    <name evidence="2" type="ORF">HCR03_11245</name>
</gene>
<keyword evidence="1" id="KW-0472">Membrane</keyword>
<dbReference type="EMBL" id="CP060286">
    <property type="protein sequence ID" value="QNK39333.1"/>
    <property type="molecule type" value="Genomic_DNA"/>
</dbReference>
<organism evidence="2 3">
    <name type="scientific">Caproicibacter fermentans</name>
    <dbReference type="NCBI Taxonomy" id="2576756"/>
    <lineage>
        <taxon>Bacteria</taxon>
        <taxon>Bacillati</taxon>
        <taxon>Bacillota</taxon>
        <taxon>Clostridia</taxon>
        <taxon>Eubacteriales</taxon>
        <taxon>Acutalibacteraceae</taxon>
        <taxon>Caproicibacter</taxon>
    </lineage>
</organism>
<sequence length="73" mass="8730">MERNYLLVQGGGYFYHIYCFINQTFFLFLAVFLIILLTPSPQWLKNVFLGILFLDVILQAAGDWKYHRKRPEE</sequence>
<accession>A0A7G8T6U2</accession>
<proteinExistence type="predicted"/>
<reference evidence="2 3" key="1">
    <citation type="submission" date="2020-08" db="EMBL/GenBank/DDBJ databases">
        <title>The isolate Caproiciproducens sp. 7D4C2 produces n-caproate at mildly acidic conditions from hexoses: genome and rBOX comparison with related strains and chain-elongating bacteria.</title>
        <authorList>
            <person name="Esquivel-Elizondo S."/>
            <person name="Bagci C."/>
            <person name="Temovska M."/>
            <person name="Jeon B.S."/>
            <person name="Bessarab I."/>
            <person name="Williams R.B.H."/>
            <person name="Huson D.H."/>
            <person name="Angenent L.T."/>
        </authorList>
    </citation>
    <scope>NUCLEOTIDE SEQUENCE [LARGE SCALE GENOMIC DNA]</scope>
    <source>
        <strain evidence="2 3">7D4C2</strain>
    </source>
</reference>
<dbReference type="Proteomes" id="UP000515909">
    <property type="component" value="Chromosome"/>
</dbReference>
<name>A0A7G8T6U2_9FIRM</name>
<dbReference type="KEGG" id="cfem:HCR03_11245"/>
<dbReference type="AlphaFoldDB" id="A0A7G8T6U2"/>
<evidence type="ECO:0000313" key="3">
    <source>
        <dbReference type="Proteomes" id="UP000515909"/>
    </source>
</evidence>